<gene>
    <name evidence="1" type="ORF">EIB73_00325</name>
</gene>
<dbReference type="EMBL" id="CP034159">
    <property type="protein sequence ID" value="AZI31710.1"/>
    <property type="molecule type" value="Genomic_DNA"/>
</dbReference>
<dbReference type="Proteomes" id="UP000270185">
    <property type="component" value="Chromosome"/>
</dbReference>
<dbReference type="RefSeq" id="WP_125021528.1">
    <property type="nucleotide sequence ID" value="NZ_CP034159.1"/>
</dbReference>
<protein>
    <submittedName>
        <fullName evidence="1">Uncharacterized protein</fullName>
    </submittedName>
</protein>
<sequence length="191" mass="21785">MKNLIYVFLIFLAVACQKNQSANNSILEKYSYKHEKSSYKSADKTNGNLKDNSLLKLQKEFPDDKLIGLIIIDSTATSDSKRFGLDISNACYACNLGTLKISKDKIYIENYCDSKEVTTFKIIKVVKNEKPFKAQIFTEDATLTFKKDENSLYYTLTVEGKLNTPLIISQFYTSEVDLPSFFIHDCQNFEG</sequence>
<evidence type="ECO:0000313" key="1">
    <source>
        <dbReference type="EMBL" id="AZI31710.1"/>
    </source>
</evidence>
<organism evidence="1 2">
    <name type="scientific">Kaistella carnis</name>
    <dbReference type="NCBI Taxonomy" id="1241979"/>
    <lineage>
        <taxon>Bacteria</taxon>
        <taxon>Pseudomonadati</taxon>
        <taxon>Bacteroidota</taxon>
        <taxon>Flavobacteriia</taxon>
        <taxon>Flavobacteriales</taxon>
        <taxon>Weeksellaceae</taxon>
        <taxon>Chryseobacterium group</taxon>
        <taxon>Kaistella</taxon>
    </lineage>
</organism>
<dbReference type="PROSITE" id="PS51257">
    <property type="entry name" value="PROKAR_LIPOPROTEIN"/>
    <property type="match status" value="1"/>
</dbReference>
<keyword evidence="2" id="KW-1185">Reference proteome</keyword>
<proteinExistence type="predicted"/>
<evidence type="ECO:0000313" key="2">
    <source>
        <dbReference type="Proteomes" id="UP000270185"/>
    </source>
</evidence>
<name>A0A3G8XE21_9FLAO</name>
<accession>A0A3G8XE21</accession>
<dbReference type="KEGG" id="ccas:EIB73_00325"/>
<dbReference type="OrthoDB" id="1377326at2"/>
<dbReference type="AlphaFoldDB" id="A0A3G8XE21"/>
<reference evidence="2" key="1">
    <citation type="submission" date="2018-11" db="EMBL/GenBank/DDBJ databases">
        <title>Proposal to divide the Flavobacteriaceae and reorganize its genera based on Amino Acid Identity values calculated from whole genome sequences.</title>
        <authorList>
            <person name="Nicholson A.C."/>
            <person name="Gulvik C.A."/>
            <person name="Whitney A.M."/>
            <person name="Humrighouse B.W."/>
            <person name="Bell M."/>
            <person name="Holmes B."/>
            <person name="Steigerwalt A.G."/>
            <person name="Villarma A."/>
            <person name="Sheth M."/>
            <person name="Batra D."/>
            <person name="Pryor J."/>
            <person name="Bernardet J.-F."/>
            <person name="Hugo C."/>
            <person name="Kampfer P."/>
            <person name="Newman J.D."/>
            <person name="McQuiston J.R."/>
        </authorList>
    </citation>
    <scope>NUCLEOTIDE SEQUENCE [LARGE SCALE GENOMIC DNA]</scope>
    <source>
        <strain evidence="2">G0081</strain>
    </source>
</reference>